<keyword evidence="3" id="KW-1185">Reference proteome</keyword>
<dbReference type="OrthoDB" id="5816069at2759"/>
<feature type="transmembrane region" description="Helical" evidence="1">
    <location>
        <begin position="48"/>
        <end position="68"/>
    </location>
</feature>
<reference evidence="3" key="1">
    <citation type="submission" date="2017-10" db="EMBL/GenBank/DDBJ databases">
        <title>Rapid genome shrinkage in a self-fertile nematode reveals novel sperm competition proteins.</title>
        <authorList>
            <person name="Yin D."/>
            <person name="Schwarz E.M."/>
            <person name="Thomas C.G."/>
            <person name="Felde R.L."/>
            <person name="Korf I.F."/>
            <person name="Cutter A.D."/>
            <person name="Schartner C.M."/>
            <person name="Ralston E.J."/>
            <person name="Meyer B.J."/>
            <person name="Haag E.S."/>
        </authorList>
    </citation>
    <scope>NUCLEOTIDE SEQUENCE [LARGE SCALE GENOMIC DNA]</scope>
    <source>
        <strain evidence="3">JU1422</strain>
    </source>
</reference>
<feature type="transmembrane region" description="Helical" evidence="1">
    <location>
        <begin position="149"/>
        <end position="175"/>
    </location>
</feature>
<sequence length="201" mass="23655">MIYSRQFPFTFFRSMGMAQQYSPSDAFFFGEAYTTFNNRMHVTVAARIILAVELIMLFITVVIVPLTIGFFDTISLFQILVCGSIWVMACLALRRHRHALLWPMIIMKVCEIILGVFLIVIAALLAVVRRRVLLRLMQWRITTIDHSNQGIHIIALLLFMFLQIVYNTIAVQTLWDVFEYLRQRTYFIYNQERTAVHQYFL</sequence>
<comment type="caution">
    <text evidence="2">The sequence shown here is derived from an EMBL/GenBank/DDBJ whole genome shotgun (WGS) entry which is preliminary data.</text>
</comment>
<protein>
    <submittedName>
        <fullName evidence="2">Uncharacterized protein</fullName>
    </submittedName>
</protein>
<dbReference type="EMBL" id="PDUG01000006">
    <property type="protein sequence ID" value="PIC17764.1"/>
    <property type="molecule type" value="Genomic_DNA"/>
</dbReference>
<evidence type="ECO:0000313" key="3">
    <source>
        <dbReference type="Proteomes" id="UP000230233"/>
    </source>
</evidence>
<keyword evidence="1" id="KW-0472">Membrane</keyword>
<name>A0A2G5SRN9_9PELO</name>
<evidence type="ECO:0000256" key="1">
    <source>
        <dbReference type="SAM" id="Phobius"/>
    </source>
</evidence>
<keyword evidence="1" id="KW-1133">Transmembrane helix</keyword>
<accession>A0A2G5SRN9</accession>
<evidence type="ECO:0000313" key="2">
    <source>
        <dbReference type="EMBL" id="PIC17764.1"/>
    </source>
</evidence>
<dbReference type="AlphaFoldDB" id="A0A2G5SRN9"/>
<feature type="transmembrane region" description="Helical" evidence="1">
    <location>
        <begin position="74"/>
        <end position="93"/>
    </location>
</feature>
<organism evidence="2 3">
    <name type="scientific">Caenorhabditis nigoni</name>
    <dbReference type="NCBI Taxonomy" id="1611254"/>
    <lineage>
        <taxon>Eukaryota</taxon>
        <taxon>Metazoa</taxon>
        <taxon>Ecdysozoa</taxon>
        <taxon>Nematoda</taxon>
        <taxon>Chromadorea</taxon>
        <taxon>Rhabditida</taxon>
        <taxon>Rhabditina</taxon>
        <taxon>Rhabditomorpha</taxon>
        <taxon>Rhabditoidea</taxon>
        <taxon>Rhabditidae</taxon>
        <taxon>Peloderinae</taxon>
        <taxon>Caenorhabditis</taxon>
    </lineage>
</organism>
<dbReference type="Proteomes" id="UP000230233">
    <property type="component" value="Chromosome X"/>
</dbReference>
<feature type="transmembrane region" description="Helical" evidence="1">
    <location>
        <begin position="105"/>
        <end position="129"/>
    </location>
</feature>
<gene>
    <name evidence="2" type="primary">Cni-C12D12.3</name>
    <name evidence="2" type="synonym">Cnig_chr_X.g23888</name>
    <name evidence="2" type="ORF">B9Z55_023888</name>
</gene>
<keyword evidence="1" id="KW-0812">Transmembrane</keyword>
<proteinExistence type="predicted"/>